<dbReference type="Proteomes" id="UP000821865">
    <property type="component" value="Chromosome 7"/>
</dbReference>
<sequence length="149" mass="17121">MISFLMPFTDLSENNETDEHYGDCGGAKNDSICKDEVELRFWFDPDNRTCKSYKYGGCDPNSNTFRTKLECLLECAEFIENRCALPIDEGDCMDGSETRFGYNRVFHSCEEFKYTGCGGNRNNFKTAKECWTTFARALHIVLNAYENIC</sequence>
<protein>
    <submittedName>
        <fullName evidence="1">Uncharacterized protein</fullName>
    </submittedName>
</protein>
<name>A0ACB8CI68_DERSI</name>
<organism evidence="1 2">
    <name type="scientific">Dermacentor silvarum</name>
    <name type="common">Tick</name>
    <dbReference type="NCBI Taxonomy" id="543639"/>
    <lineage>
        <taxon>Eukaryota</taxon>
        <taxon>Metazoa</taxon>
        <taxon>Ecdysozoa</taxon>
        <taxon>Arthropoda</taxon>
        <taxon>Chelicerata</taxon>
        <taxon>Arachnida</taxon>
        <taxon>Acari</taxon>
        <taxon>Parasitiformes</taxon>
        <taxon>Ixodida</taxon>
        <taxon>Ixodoidea</taxon>
        <taxon>Ixodidae</taxon>
        <taxon>Rhipicephalinae</taxon>
        <taxon>Dermacentor</taxon>
    </lineage>
</organism>
<evidence type="ECO:0000313" key="2">
    <source>
        <dbReference type="Proteomes" id="UP000821865"/>
    </source>
</evidence>
<keyword evidence="2" id="KW-1185">Reference proteome</keyword>
<gene>
    <name evidence="1" type="ORF">HPB49_024519</name>
</gene>
<evidence type="ECO:0000313" key="1">
    <source>
        <dbReference type="EMBL" id="KAH7942478.1"/>
    </source>
</evidence>
<reference evidence="1" key="1">
    <citation type="submission" date="2020-05" db="EMBL/GenBank/DDBJ databases">
        <title>Large-scale comparative analyses of tick genomes elucidate their genetic diversity and vector capacities.</title>
        <authorList>
            <person name="Jia N."/>
            <person name="Wang J."/>
            <person name="Shi W."/>
            <person name="Du L."/>
            <person name="Sun Y."/>
            <person name="Zhan W."/>
            <person name="Jiang J."/>
            <person name="Wang Q."/>
            <person name="Zhang B."/>
            <person name="Ji P."/>
            <person name="Sakyi L.B."/>
            <person name="Cui X."/>
            <person name="Yuan T."/>
            <person name="Jiang B."/>
            <person name="Yang W."/>
            <person name="Lam T.T.-Y."/>
            <person name="Chang Q."/>
            <person name="Ding S."/>
            <person name="Wang X."/>
            <person name="Zhu J."/>
            <person name="Ruan X."/>
            <person name="Zhao L."/>
            <person name="Wei J."/>
            <person name="Que T."/>
            <person name="Du C."/>
            <person name="Cheng J."/>
            <person name="Dai P."/>
            <person name="Han X."/>
            <person name="Huang E."/>
            <person name="Gao Y."/>
            <person name="Liu J."/>
            <person name="Shao H."/>
            <person name="Ye R."/>
            <person name="Li L."/>
            <person name="Wei W."/>
            <person name="Wang X."/>
            <person name="Wang C."/>
            <person name="Yang T."/>
            <person name="Huo Q."/>
            <person name="Li W."/>
            <person name="Guo W."/>
            <person name="Chen H."/>
            <person name="Zhou L."/>
            <person name="Ni X."/>
            <person name="Tian J."/>
            <person name="Zhou Y."/>
            <person name="Sheng Y."/>
            <person name="Liu T."/>
            <person name="Pan Y."/>
            <person name="Xia L."/>
            <person name="Li J."/>
            <person name="Zhao F."/>
            <person name="Cao W."/>
        </authorList>
    </citation>
    <scope>NUCLEOTIDE SEQUENCE</scope>
    <source>
        <strain evidence="1">Dsil-2018</strain>
    </source>
</reference>
<dbReference type="EMBL" id="CM023476">
    <property type="protein sequence ID" value="KAH7942478.1"/>
    <property type="molecule type" value="Genomic_DNA"/>
</dbReference>
<comment type="caution">
    <text evidence="1">The sequence shown here is derived from an EMBL/GenBank/DDBJ whole genome shotgun (WGS) entry which is preliminary data.</text>
</comment>
<proteinExistence type="predicted"/>
<accession>A0ACB8CI68</accession>